<sequence>MAEDGDIIQEKKFDFTPEGEVVWYISQEQASLSTVQHARDNREFYGRRYAQRDRFIRSK</sequence>
<protein>
    <submittedName>
        <fullName evidence="1">Uncharacterized protein</fullName>
    </submittedName>
</protein>
<reference evidence="1" key="1">
    <citation type="submission" date="2018-05" db="EMBL/GenBank/DDBJ databases">
        <authorList>
            <person name="Lanie J.A."/>
            <person name="Ng W.-L."/>
            <person name="Kazmierczak K.M."/>
            <person name="Andrzejewski T.M."/>
            <person name="Davidsen T.M."/>
            <person name="Wayne K.J."/>
            <person name="Tettelin H."/>
            <person name="Glass J.I."/>
            <person name="Rusch D."/>
            <person name="Podicherti R."/>
            <person name="Tsui H.-C.T."/>
            <person name="Winkler M.E."/>
        </authorList>
    </citation>
    <scope>NUCLEOTIDE SEQUENCE</scope>
</reference>
<dbReference type="AlphaFoldDB" id="A0A382CB27"/>
<accession>A0A382CB27</accession>
<evidence type="ECO:0000313" key="1">
    <source>
        <dbReference type="EMBL" id="SVB23296.1"/>
    </source>
</evidence>
<gene>
    <name evidence="1" type="ORF">METZ01_LOCUS176150</name>
</gene>
<name>A0A382CB27_9ZZZZ</name>
<proteinExistence type="predicted"/>
<dbReference type="EMBL" id="UINC01033663">
    <property type="protein sequence ID" value="SVB23296.1"/>
    <property type="molecule type" value="Genomic_DNA"/>
</dbReference>
<organism evidence="1">
    <name type="scientific">marine metagenome</name>
    <dbReference type="NCBI Taxonomy" id="408172"/>
    <lineage>
        <taxon>unclassified sequences</taxon>
        <taxon>metagenomes</taxon>
        <taxon>ecological metagenomes</taxon>
    </lineage>
</organism>